<dbReference type="InterPro" id="IPR029338">
    <property type="entry name" value="TSSC4"/>
</dbReference>
<sequence>MSRSQKEVDPYTIKSSTDSFETKAKGVFDCLLTLEDKHKAYEKARKDSSDESDLLKDEPSKEEIETIKPAFKQPRPVGRGQTRGSYTRRPFKRGSRMPDFNDGPAKWKKYSLEDVDVINDASNKQAAYAFLEERRKQREGEITETKADIQSMACSKGQFTFSKRAKNDNTSEKEKKDEQSSSEIKQRLELTENETEIKEDVDKDHDKNPTETVFKSRKFGKRNIRSRERNDDDDGDT</sequence>
<keyword evidence="4" id="KW-0963">Cytoplasm</keyword>
<dbReference type="EMBL" id="UYJE01001024">
    <property type="protein sequence ID" value="VDH98587.1"/>
    <property type="molecule type" value="Genomic_DNA"/>
</dbReference>
<evidence type="ECO:0000256" key="11">
    <source>
        <dbReference type="SAM" id="MobiDB-lite"/>
    </source>
</evidence>
<evidence type="ECO:0000313" key="13">
    <source>
        <dbReference type="Proteomes" id="UP000596742"/>
    </source>
</evidence>
<comment type="similarity">
    <text evidence="3">Belongs to the TSSC4 family.</text>
</comment>
<dbReference type="GO" id="GO:0005737">
    <property type="term" value="C:cytoplasm"/>
    <property type="evidence" value="ECO:0007669"/>
    <property type="project" value="UniProtKB-SubCell"/>
</dbReference>
<keyword evidence="5" id="KW-0507">mRNA processing</keyword>
<comment type="caution">
    <text evidence="12">The sequence shown here is derived from an EMBL/GenBank/DDBJ whole genome shotgun (WGS) entry which is preliminary data.</text>
</comment>
<dbReference type="PANTHER" id="PTHR13445">
    <property type="entry name" value="TUMOR SUPPRESSING SUBTRANSFERABLE CANDIDATE 4 TSSC4"/>
    <property type="match status" value="1"/>
</dbReference>
<organism evidence="12 13">
    <name type="scientific">Mytilus galloprovincialis</name>
    <name type="common">Mediterranean mussel</name>
    <dbReference type="NCBI Taxonomy" id="29158"/>
    <lineage>
        <taxon>Eukaryota</taxon>
        <taxon>Metazoa</taxon>
        <taxon>Spiralia</taxon>
        <taxon>Lophotrochozoa</taxon>
        <taxon>Mollusca</taxon>
        <taxon>Bivalvia</taxon>
        <taxon>Autobranchia</taxon>
        <taxon>Pteriomorphia</taxon>
        <taxon>Mytilida</taxon>
        <taxon>Mytiloidea</taxon>
        <taxon>Mytilidae</taxon>
        <taxon>Mytilinae</taxon>
        <taxon>Mytilus</taxon>
    </lineage>
</organism>
<feature type="compositionally biased region" description="Basic and acidic residues" evidence="11">
    <location>
        <begin position="165"/>
        <end position="209"/>
    </location>
</feature>
<feature type="compositionally biased region" description="Basic residues" evidence="11">
    <location>
        <begin position="215"/>
        <end position="224"/>
    </location>
</feature>
<keyword evidence="7" id="KW-0508">mRNA splicing</keyword>
<reference evidence="12" key="1">
    <citation type="submission" date="2018-11" db="EMBL/GenBank/DDBJ databases">
        <authorList>
            <person name="Alioto T."/>
            <person name="Alioto T."/>
        </authorList>
    </citation>
    <scope>NUCLEOTIDE SEQUENCE</scope>
</reference>
<gene>
    <name evidence="12" type="ORF">MGAL_10B071204</name>
</gene>
<evidence type="ECO:0000256" key="2">
    <source>
        <dbReference type="ARBA" id="ARBA00004496"/>
    </source>
</evidence>
<evidence type="ECO:0000256" key="5">
    <source>
        <dbReference type="ARBA" id="ARBA00022664"/>
    </source>
</evidence>
<dbReference type="GO" id="GO:0006397">
    <property type="term" value="P:mRNA processing"/>
    <property type="evidence" value="ECO:0007669"/>
    <property type="project" value="UniProtKB-KW"/>
</dbReference>
<evidence type="ECO:0000256" key="8">
    <source>
        <dbReference type="ARBA" id="ARBA00023242"/>
    </source>
</evidence>
<feature type="region of interest" description="Disordered" evidence="11">
    <location>
        <begin position="132"/>
        <end position="237"/>
    </location>
</feature>
<evidence type="ECO:0000256" key="7">
    <source>
        <dbReference type="ARBA" id="ARBA00023187"/>
    </source>
</evidence>
<dbReference type="AlphaFoldDB" id="A0A8B6C1G3"/>
<dbReference type="PANTHER" id="PTHR13445:SF3">
    <property type="entry name" value="U5 SMALL NUCLEAR RIBONUCLEOPROTEIN TSSC4"/>
    <property type="match status" value="1"/>
</dbReference>
<feature type="compositionally biased region" description="Basic and acidic residues" evidence="11">
    <location>
        <begin position="132"/>
        <end position="147"/>
    </location>
</feature>
<keyword evidence="13" id="KW-1185">Reference proteome</keyword>
<dbReference type="OrthoDB" id="1906282at2759"/>
<keyword evidence="8" id="KW-0539">Nucleus</keyword>
<proteinExistence type="inferred from homology"/>
<protein>
    <recommendedName>
        <fullName evidence="9">U5 small nuclear ribonucleoprotein TSSC4</fullName>
    </recommendedName>
</protein>
<dbReference type="GO" id="GO:0005681">
    <property type="term" value="C:spliceosomal complex"/>
    <property type="evidence" value="ECO:0007669"/>
    <property type="project" value="UniProtKB-KW"/>
</dbReference>
<dbReference type="Proteomes" id="UP000596742">
    <property type="component" value="Unassembled WGS sequence"/>
</dbReference>
<feature type="compositionally biased region" description="Basic and acidic residues" evidence="11">
    <location>
        <begin position="41"/>
        <end position="66"/>
    </location>
</feature>
<feature type="region of interest" description="Disordered" evidence="11">
    <location>
        <begin position="41"/>
        <end position="106"/>
    </location>
</feature>
<dbReference type="GO" id="GO:0008380">
    <property type="term" value="P:RNA splicing"/>
    <property type="evidence" value="ECO:0007669"/>
    <property type="project" value="UniProtKB-KW"/>
</dbReference>
<accession>A0A8B6C1G3</accession>
<evidence type="ECO:0000256" key="6">
    <source>
        <dbReference type="ARBA" id="ARBA00022728"/>
    </source>
</evidence>
<comment type="function">
    <text evidence="10">Protein associated with the U5 snRNP, during its maturation and its post-splicing recycling and which is required for spliceosomal tri-snRNP complex assembly in the nucleus. Has a molecular sequestering activity and transiently hinders SNRNP200 binding sites for constitutive splicing factors that intervene later during the assembly of the spliceosome and splicing. Together with its molecular sequestering activity, may also function as a molecular adapter and placeholder, coordinating the assembly of the U5 snRNP and its association with the U4/U6 di-snRNP.</text>
</comment>
<evidence type="ECO:0000256" key="1">
    <source>
        <dbReference type="ARBA" id="ARBA00004123"/>
    </source>
</evidence>
<keyword evidence="6" id="KW-0747">Spliceosome</keyword>
<evidence type="ECO:0000256" key="4">
    <source>
        <dbReference type="ARBA" id="ARBA00022490"/>
    </source>
</evidence>
<evidence type="ECO:0000256" key="10">
    <source>
        <dbReference type="ARBA" id="ARBA00045970"/>
    </source>
</evidence>
<name>A0A8B6C1G3_MYTGA</name>
<evidence type="ECO:0000256" key="3">
    <source>
        <dbReference type="ARBA" id="ARBA00010362"/>
    </source>
</evidence>
<dbReference type="Pfam" id="PF15264">
    <property type="entry name" value="TSSC4"/>
    <property type="match status" value="1"/>
</dbReference>
<evidence type="ECO:0000313" key="12">
    <source>
        <dbReference type="EMBL" id="VDH98587.1"/>
    </source>
</evidence>
<evidence type="ECO:0000256" key="9">
    <source>
        <dbReference type="ARBA" id="ARBA00035304"/>
    </source>
</evidence>
<comment type="subcellular location">
    <subcellularLocation>
        <location evidence="2">Cytoplasm</location>
    </subcellularLocation>
    <subcellularLocation>
        <location evidence="1">Nucleus</location>
    </subcellularLocation>
</comment>